<dbReference type="InterPro" id="IPR001497">
    <property type="entry name" value="MethylDNA_cys_MeTrfase_AS"/>
</dbReference>
<evidence type="ECO:0000313" key="11">
    <source>
        <dbReference type="EMBL" id="MBB5152769.1"/>
    </source>
</evidence>
<dbReference type="Pfam" id="PF01035">
    <property type="entry name" value="DNA_binding_1"/>
    <property type="match status" value="1"/>
</dbReference>
<dbReference type="AlphaFoldDB" id="A0A840Q212"/>
<proteinExistence type="inferred from homology"/>
<feature type="domain" description="Methylguanine DNA methyltransferase ribonuclease-like" evidence="10">
    <location>
        <begin position="5"/>
        <end position="74"/>
    </location>
</feature>
<accession>A0A840Q212</accession>
<dbReference type="EMBL" id="JACHIW010000001">
    <property type="protein sequence ID" value="MBB5152769.1"/>
    <property type="molecule type" value="Genomic_DNA"/>
</dbReference>
<protein>
    <recommendedName>
        <fullName evidence="3">methylated-DNA--[protein]-cysteine S-methyltransferase</fullName>
        <ecNumber evidence="3">2.1.1.63</ecNumber>
    </recommendedName>
</protein>
<dbReference type="RefSeq" id="WP_184722618.1">
    <property type="nucleotide sequence ID" value="NZ_JACHIW010000001.1"/>
</dbReference>
<dbReference type="PROSITE" id="PS00374">
    <property type="entry name" value="MGMT"/>
    <property type="match status" value="1"/>
</dbReference>
<evidence type="ECO:0000256" key="1">
    <source>
        <dbReference type="ARBA" id="ARBA00001286"/>
    </source>
</evidence>
<comment type="catalytic activity">
    <reaction evidence="8">
        <text>a 6-O-methyl-2'-deoxyguanosine in DNA + L-cysteinyl-[protein] = S-methyl-L-cysteinyl-[protein] + a 2'-deoxyguanosine in DNA</text>
        <dbReference type="Rhea" id="RHEA:24000"/>
        <dbReference type="Rhea" id="RHEA-COMP:10131"/>
        <dbReference type="Rhea" id="RHEA-COMP:10132"/>
        <dbReference type="Rhea" id="RHEA-COMP:11367"/>
        <dbReference type="Rhea" id="RHEA-COMP:11368"/>
        <dbReference type="ChEBI" id="CHEBI:29950"/>
        <dbReference type="ChEBI" id="CHEBI:82612"/>
        <dbReference type="ChEBI" id="CHEBI:85445"/>
        <dbReference type="ChEBI" id="CHEBI:85448"/>
        <dbReference type="EC" id="2.1.1.63"/>
    </reaction>
</comment>
<organism evidence="11 12">
    <name type="scientific">Saccharopolyspora phatthalungensis</name>
    <dbReference type="NCBI Taxonomy" id="664693"/>
    <lineage>
        <taxon>Bacteria</taxon>
        <taxon>Bacillati</taxon>
        <taxon>Actinomycetota</taxon>
        <taxon>Actinomycetes</taxon>
        <taxon>Pseudonocardiales</taxon>
        <taxon>Pseudonocardiaceae</taxon>
        <taxon>Saccharopolyspora</taxon>
    </lineage>
</organism>
<dbReference type="Gene3D" id="1.10.10.10">
    <property type="entry name" value="Winged helix-like DNA-binding domain superfamily/Winged helix DNA-binding domain"/>
    <property type="match status" value="1"/>
</dbReference>
<dbReference type="InterPro" id="IPR014048">
    <property type="entry name" value="MethylDNA_cys_MeTrfase_DNA-bd"/>
</dbReference>
<dbReference type="InterPro" id="IPR008332">
    <property type="entry name" value="MethylG_MeTrfase_N"/>
</dbReference>
<evidence type="ECO:0000256" key="7">
    <source>
        <dbReference type="ARBA" id="ARBA00023204"/>
    </source>
</evidence>
<dbReference type="EC" id="2.1.1.63" evidence="3"/>
<dbReference type="SUPFAM" id="SSF53155">
    <property type="entry name" value="Methylated DNA-protein cysteine methyltransferase domain"/>
    <property type="match status" value="1"/>
</dbReference>
<evidence type="ECO:0000256" key="6">
    <source>
        <dbReference type="ARBA" id="ARBA00022763"/>
    </source>
</evidence>
<feature type="domain" description="Methylated-DNA-[protein]-cysteine S-methyltransferase DNA binding" evidence="9">
    <location>
        <begin position="85"/>
        <end position="161"/>
    </location>
</feature>
<name>A0A840Q212_9PSEU</name>
<dbReference type="InterPro" id="IPR036217">
    <property type="entry name" value="MethylDNA_cys_MeTrfase_DNAb"/>
</dbReference>
<dbReference type="CDD" id="cd06445">
    <property type="entry name" value="ATase"/>
    <property type="match status" value="1"/>
</dbReference>
<dbReference type="PANTHER" id="PTHR10815:SF13">
    <property type="entry name" value="METHYLATED-DNA--PROTEIN-CYSTEINE METHYLTRANSFERASE"/>
    <property type="match status" value="1"/>
</dbReference>
<keyword evidence="6" id="KW-0227">DNA damage</keyword>
<sequence>MSLSWSALASPVGELTVVATASGVCRVAFSGPDEVLGEYAGAELSRDTGIAAEAARQLGEYFAWRRREFDVPIEWAPLEGLRLHVLRTLLELVPFGETVSYKGLAELSGRPEASRAVGTIMGGNPVPLIVPCHRVLASGGGLGGFGPGLAAKRRLLVLEGVLEPSLLELDLLPAGQE</sequence>
<comment type="similarity">
    <text evidence="2">Belongs to the MGMT family.</text>
</comment>
<dbReference type="SUPFAM" id="SSF46767">
    <property type="entry name" value="Methylated DNA-protein cysteine methyltransferase, C-terminal domain"/>
    <property type="match status" value="1"/>
</dbReference>
<reference evidence="11 12" key="1">
    <citation type="submission" date="2020-08" db="EMBL/GenBank/DDBJ databases">
        <title>Sequencing the genomes of 1000 actinobacteria strains.</title>
        <authorList>
            <person name="Klenk H.-P."/>
        </authorList>
    </citation>
    <scope>NUCLEOTIDE SEQUENCE [LARGE SCALE GENOMIC DNA]</scope>
    <source>
        <strain evidence="11 12">DSM 45584</strain>
    </source>
</reference>
<evidence type="ECO:0000256" key="8">
    <source>
        <dbReference type="ARBA" id="ARBA00049348"/>
    </source>
</evidence>
<evidence type="ECO:0000259" key="10">
    <source>
        <dbReference type="Pfam" id="PF02870"/>
    </source>
</evidence>
<evidence type="ECO:0000259" key="9">
    <source>
        <dbReference type="Pfam" id="PF01035"/>
    </source>
</evidence>
<evidence type="ECO:0000256" key="5">
    <source>
        <dbReference type="ARBA" id="ARBA00022679"/>
    </source>
</evidence>
<dbReference type="PANTHER" id="PTHR10815">
    <property type="entry name" value="METHYLATED-DNA--PROTEIN-CYSTEINE METHYLTRANSFERASE"/>
    <property type="match status" value="1"/>
</dbReference>
<keyword evidence="7" id="KW-0234">DNA repair</keyword>
<dbReference type="Gene3D" id="3.30.160.70">
    <property type="entry name" value="Methylated DNA-protein cysteine methyltransferase domain"/>
    <property type="match status" value="1"/>
</dbReference>
<evidence type="ECO:0000256" key="3">
    <source>
        <dbReference type="ARBA" id="ARBA00011918"/>
    </source>
</evidence>
<dbReference type="Pfam" id="PF02870">
    <property type="entry name" value="Methyltransf_1N"/>
    <property type="match status" value="1"/>
</dbReference>
<dbReference type="Proteomes" id="UP000584374">
    <property type="component" value="Unassembled WGS sequence"/>
</dbReference>
<keyword evidence="12" id="KW-1185">Reference proteome</keyword>
<dbReference type="GO" id="GO:0032259">
    <property type="term" value="P:methylation"/>
    <property type="evidence" value="ECO:0007669"/>
    <property type="project" value="UniProtKB-KW"/>
</dbReference>
<dbReference type="InterPro" id="IPR036631">
    <property type="entry name" value="MGMT_N_sf"/>
</dbReference>
<evidence type="ECO:0000256" key="4">
    <source>
        <dbReference type="ARBA" id="ARBA00022603"/>
    </source>
</evidence>
<keyword evidence="5 11" id="KW-0808">Transferase</keyword>
<evidence type="ECO:0000256" key="2">
    <source>
        <dbReference type="ARBA" id="ARBA00008711"/>
    </source>
</evidence>
<comment type="caution">
    <text evidence="11">The sequence shown here is derived from an EMBL/GenBank/DDBJ whole genome shotgun (WGS) entry which is preliminary data.</text>
</comment>
<dbReference type="FunFam" id="1.10.10.10:FF:000214">
    <property type="entry name" value="Methylated-DNA--protein-cysteine methyltransferase"/>
    <property type="match status" value="1"/>
</dbReference>
<gene>
    <name evidence="11" type="ORF">BJ970_000303</name>
</gene>
<dbReference type="NCBIfam" id="TIGR00589">
    <property type="entry name" value="ogt"/>
    <property type="match status" value="1"/>
</dbReference>
<comment type="catalytic activity">
    <reaction evidence="1">
        <text>a 4-O-methyl-thymidine in DNA + L-cysteinyl-[protein] = a thymidine in DNA + S-methyl-L-cysteinyl-[protein]</text>
        <dbReference type="Rhea" id="RHEA:53428"/>
        <dbReference type="Rhea" id="RHEA-COMP:10131"/>
        <dbReference type="Rhea" id="RHEA-COMP:10132"/>
        <dbReference type="Rhea" id="RHEA-COMP:13555"/>
        <dbReference type="Rhea" id="RHEA-COMP:13556"/>
        <dbReference type="ChEBI" id="CHEBI:29950"/>
        <dbReference type="ChEBI" id="CHEBI:82612"/>
        <dbReference type="ChEBI" id="CHEBI:137386"/>
        <dbReference type="ChEBI" id="CHEBI:137387"/>
        <dbReference type="EC" id="2.1.1.63"/>
    </reaction>
</comment>
<keyword evidence="4 11" id="KW-0489">Methyltransferase</keyword>
<dbReference type="InterPro" id="IPR036388">
    <property type="entry name" value="WH-like_DNA-bd_sf"/>
</dbReference>
<evidence type="ECO:0000313" key="12">
    <source>
        <dbReference type="Proteomes" id="UP000584374"/>
    </source>
</evidence>
<dbReference type="GO" id="GO:0006281">
    <property type="term" value="P:DNA repair"/>
    <property type="evidence" value="ECO:0007669"/>
    <property type="project" value="UniProtKB-KW"/>
</dbReference>
<dbReference type="GO" id="GO:0003908">
    <property type="term" value="F:methylated-DNA-[protein]-cysteine S-methyltransferase activity"/>
    <property type="evidence" value="ECO:0007669"/>
    <property type="project" value="UniProtKB-EC"/>
</dbReference>